<gene>
    <name evidence="1" type="ORF">V1477_018619</name>
</gene>
<accession>A0ABD2AVV8</accession>
<name>A0ABD2AVV8_VESMC</name>
<dbReference type="AlphaFoldDB" id="A0ABD2AVV8"/>
<keyword evidence="2" id="KW-1185">Reference proteome</keyword>
<sequence length="616" mass="67776">MQQPPSGGTWVGSTCEILKSMSKLYLQSITKLYMHDRSCLEMSEADGVDSGAICKRGFIHLQFAEKPEAPEAERHLEVVKSRATVSPWVSRSSNLHAVGLGSEILVICRNLVGCKLKVHYSNLFRVGPMSWARGCGLLCGFPPFSIEKSSSIFVLWFWSNANTGKIGRTLTPVSAGRDVGFSGANKSPTDMDYPVGPQMQQPPRGGTWVGSTCNILKLYLNYIKTEVLPGEWLHIIVKTIILNFWHDRSCLEMSEADGVDSGAICKRGFIHLQFAEKPEAPEAERHLEVVKSRATVSPWVSRSSNLHAVGLGSEILVICRNLVGCKLKVHYSNLFRVGPMSWARGCGLLCGFPPFSIEKSSSIFVLWFWSNANTGKIGRTLTPVSAGRDVGFSGANKSPTDMDYPVGPQMQQPPRGGTWVGSTCNILKLYLNYIKTEVLPGEWLHIIVKTIILNFWHDRSCLEMSEADGVDSGAICKRGFIHLQFAEKPEAPEAERHLEVVKSRATVSPWVSRSSNLHAVGLGSEILVICRNLVGCKLKVHYSNLFRVGPMSWARGCGLLCGFPPFSIEKSSSIFVLWFWSNANTGKIGRTLTPVSAGRDVGFSGANKSPTDMDYV</sequence>
<comment type="caution">
    <text evidence="1">The sequence shown here is derived from an EMBL/GenBank/DDBJ whole genome shotgun (WGS) entry which is preliminary data.</text>
</comment>
<dbReference type="Proteomes" id="UP001607303">
    <property type="component" value="Unassembled WGS sequence"/>
</dbReference>
<evidence type="ECO:0000313" key="1">
    <source>
        <dbReference type="EMBL" id="KAL2724758.1"/>
    </source>
</evidence>
<protein>
    <submittedName>
        <fullName evidence="1">Uncharacterized protein</fullName>
    </submittedName>
</protein>
<dbReference type="EMBL" id="JAYRBN010000112">
    <property type="protein sequence ID" value="KAL2724758.1"/>
    <property type="molecule type" value="Genomic_DNA"/>
</dbReference>
<proteinExistence type="predicted"/>
<evidence type="ECO:0000313" key="2">
    <source>
        <dbReference type="Proteomes" id="UP001607303"/>
    </source>
</evidence>
<organism evidence="1 2">
    <name type="scientific">Vespula maculifrons</name>
    <name type="common">Eastern yellow jacket</name>
    <name type="synonym">Wasp</name>
    <dbReference type="NCBI Taxonomy" id="7453"/>
    <lineage>
        <taxon>Eukaryota</taxon>
        <taxon>Metazoa</taxon>
        <taxon>Ecdysozoa</taxon>
        <taxon>Arthropoda</taxon>
        <taxon>Hexapoda</taxon>
        <taxon>Insecta</taxon>
        <taxon>Pterygota</taxon>
        <taxon>Neoptera</taxon>
        <taxon>Endopterygota</taxon>
        <taxon>Hymenoptera</taxon>
        <taxon>Apocrita</taxon>
        <taxon>Aculeata</taxon>
        <taxon>Vespoidea</taxon>
        <taxon>Vespidae</taxon>
        <taxon>Vespinae</taxon>
        <taxon>Vespula</taxon>
    </lineage>
</organism>
<reference evidence="1 2" key="1">
    <citation type="journal article" date="2024" name="Ann. Entomol. Soc. Am.">
        <title>Genomic analyses of the southern and eastern yellowjacket wasps (Hymenoptera: Vespidae) reveal evolutionary signatures of social life.</title>
        <authorList>
            <person name="Catto M.A."/>
            <person name="Caine P.B."/>
            <person name="Orr S.E."/>
            <person name="Hunt B.G."/>
            <person name="Goodisman M.A.D."/>
        </authorList>
    </citation>
    <scope>NUCLEOTIDE SEQUENCE [LARGE SCALE GENOMIC DNA]</scope>
    <source>
        <strain evidence="1">232</strain>
        <tissue evidence="1">Head and thorax</tissue>
    </source>
</reference>